<dbReference type="Pfam" id="PF07690">
    <property type="entry name" value="MFS_1"/>
    <property type="match status" value="1"/>
</dbReference>
<evidence type="ECO:0000259" key="7">
    <source>
        <dbReference type="PROSITE" id="PS50850"/>
    </source>
</evidence>
<feature type="transmembrane region" description="Helical" evidence="6">
    <location>
        <begin position="428"/>
        <end position="449"/>
    </location>
</feature>
<feature type="transmembrane region" description="Helical" evidence="6">
    <location>
        <begin position="248"/>
        <end position="266"/>
    </location>
</feature>
<feature type="transmembrane region" description="Helical" evidence="6">
    <location>
        <begin position="152"/>
        <end position="174"/>
    </location>
</feature>
<reference evidence="8" key="1">
    <citation type="journal article" date="2014" name="Int. J. Syst. Evol. Microbiol.">
        <title>Complete genome sequence of Corynebacterium casei LMG S-19264T (=DSM 44701T), isolated from a smear-ripened cheese.</title>
        <authorList>
            <consortium name="US DOE Joint Genome Institute (JGI-PGF)"/>
            <person name="Walter F."/>
            <person name="Albersmeier A."/>
            <person name="Kalinowski J."/>
            <person name="Ruckert C."/>
        </authorList>
    </citation>
    <scope>NUCLEOTIDE SEQUENCE</scope>
    <source>
        <strain evidence="8">JCM 4059</strain>
    </source>
</reference>
<evidence type="ECO:0000256" key="5">
    <source>
        <dbReference type="ARBA" id="ARBA00023251"/>
    </source>
</evidence>
<feature type="transmembrane region" description="Helical" evidence="6">
    <location>
        <begin position="353"/>
        <end position="377"/>
    </location>
</feature>
<feature type="transmembrane region" description="Helical" evidence="6">
    <location>
        <begin position="324"/>
        <end position="341"/>
    </location>
</feature>
<organism evidence="8 9">
    <name type="scientific">Streptomyces mashuensis</name>
    <dbReference type="NCBI Taxonomy" id="33904"/>
    <lineage>
        <taxon>Bacteria</taxon>
        <taxon>Bacillati</taxon>
        <taxon>Actinomycetota</taxon>
        <taxon>Actinomycetes</taxon>
        <taxon>Kitasatosporales</taxon>
        <taxon>Streptomycetaceae</taxon>
        <taxon>Streptomyces</taxon>
    </lineage>
</organism>
<dbReference type="GO" id="GO:0005886">
    <property type="term" value="C:plasma membrane"/>
    <property type="evidence" value="ECO:0007669"/>
    <property type="project" value="UniProtKB-SubCell"/>
</dbReference>
<reference evidence="8" key="2">
    <citation type="submission" date="2020-09" db="EMBL/GenBank/DDBJ databases">
        <authorList>
            <person name="Sun Q."/>
            <person name="Ohkuma M."/>
        </authorList>
    </citation>
    <scope>NUCLEOTIDE SEQUENCE</scope>
    <source>
        <strain evidence="8">JCM 4059</strain>
    </source>
</reference>
<feature type="transmembrane region" description="Helical" evidence="6">
    <location>
        <begin position="461"/>
        <end position="479"/>
    </location>
</feature>
<proteinExistence type="predicted"/>
<feature type="transmembrane region" description="Helical" evidence="6">
    <location>
        <begin position="218"/>
        <end position="236"/>
    </location>
</feature>
<feature type="transmembrane region" description="Helical" evidence="6">
    <location>
        <begin position="93"/>
        <end position="112"/>
    </location>
</feature>
<dbReference type="PROSITE" id="PS50850">
    <property type="entry name" value="MFS"/>
    <property type="match status" value="1"/>
</dbReference>
<evidence type="ECO:0000256" key="4">
    <source>
        <dbReference type="ARBA" id="ARBA00023136"/>
    </source>
</evidence>
<accession>A0A919EAF2</accession>
<dbReference type="AlphaFoldDB" id="A0A919EAF2"/>
<dbReference type="Proteomes" id="UP000638313">
    <property type="component" value="Unassembled WGS sequence"/>
</dbReference>
<evidence type="ECO:0000256" key="2">
    <source>
        <dbReference type="ARBA" id="ARBA00022692"/>
    </source>
</evidence>
<dbReference type="InterPro" id="IPR020846">
    <property type="entry name" value="MFS_dom"/>
</dbReference>
<feature type="transmembrane region" description="Helical" evidence="6">
    <location>
        <begin position="64"/>
        <end position="81"/>
    </location>
</feature>
<comment type="subcellular location">
    <subcellularLocation>
        <location evidence="1">Cell membrane</location>
        <topology evidence="1">Multi-pass membrane protein</topology>
    </subcellularLocation>
</comment>
<dbReference type="EMBL" id="BNBD01000001">
    <property type="protein sequence ID" value="GHF30105.1"/>
    <property type="molecule type" value="Genomic_DNA"/>
</dbReference>
<feature type="transmembrane region" description="Helical" evidence="6">
    <location>
        <begin position="118"/>
        <end position="140"/>
    </location>
</feature>
<dbReference type="GO" id="GO:0022857">
    <property type="term" value="F:transmembrane transporter activity"/>
    <property type="evidence" value="ECO:0007669"/>
    <property type="project" value="InterPro"/>
</dbReference>
<protein>
    <submittedName>
        <fullName evidence="8">MFS transporter</fullName>
    </submittedName>
</protein>
<dbReference type="InterPro" id="IPR011701">
    <property type="entry name" value="MFS"/>
</dbReference>
<keyword evidence="5" id="KW-0046">Antibiotic resistance</keyword>
<feature type="domain" description="Major facilitator superfamily (MFS) profile" evidence="7">
    <location>
        <begin position="27"/>
        <end position="484"/>
    </location>
</feature>
<evidence type="ECO:0000313" key="8">
    <source>
        <dbReference type="EMBL" id="GHF30105.1"/>
    </source>
</evidence>
<keyword evidence="4 6" id="KW-0472">Membrane</keyword>
<evidence type="ECO:0000313" key="9">
    <source>
        <dbReference type="Proteomes" id="UP000638313"/>
    </source>
</evidence>
<dbReference type="PRINTS" id="PR01036">
    <property type="entry name" value="TCRTETB"/>
</dbReference>
<dbReference type="GO" id="GO:0046677">
    <property type="term" value="P:response to antibiotic"/>
    <property type="evidence" value="ECO:0007669"/>
    <property type="project" value="UniProtKB-KW"/>
</dbReference>
<dbReference type="RefSeq" id="WP_190128024.1">
    <property type="nucleotide sequence ID" value="NZ_BNBD01000001.1"/>
</dbReference>
<dbReference type="InterPro" id="IPR036259">
    <property type="entry name" value="MFS_trans_sf"/>
</dbReference>
<evidence type="ECO:0000256" key="3">
    <source>
        <dbReference type="ARBA" id="ARBA00022989"/>
    </source>
</evidence>
<dbReference type="PANTHER" id="PTHR42718">
    <property type="entry name" value="MAJOR FACILITATOR SUPERFAMILY MULTIDRUG TRANSPORTER MFSC"/>
    <property type="match status" value="1"/>
</dbReference>
<feature type="transmembrane region" description="Helical" evidence="6">
    <location>
        <begin position="383"/>
        <end position="407"/>
    </location>
</feature>
<keyword evidence="2 6" id="KW-0812">Transmembrane</keyword>
<dbReference type="Gene3D" id="1.20.1250.20">
    <property type="entry name" value="MFS general substrate transporter like domains"/>
    <property type="match status" value="1"/>
</dbReference>
<dbReference type="SUPFAM" id="SSF103473">
    <property type="entry name" value="MFS general substrate transporter"/>
    <property type="match status" value="1"/>
</dbReference>
<feature type="transmembrane region" description="Helical" evidence="6">
    <location>
        <begin position="25"/>
        <end position="44"/>
    </location>
</feature>
<dbReference type="Gene3D" id="1.20.1720.10">
    <property type="entry name" value="Multidrug resistance protein D"/>
    <property type="match status" value="1"/>
</dbReference>
<gene>
    <name evidence="8" type="ORF">GCM10010218_09190</name>
</gene>
<keyword evidence="9" id="KW-1185">Reference proteome</keyword>
<feature type="transmembrane region" description="Helical" evidence="6">
    <location>
        <begin position="287"/>
        <end position="312"/>
    </location>
</feature>
<dbReference type="PANTHER" id="PTHR42718:SF39">
    <property type="entry name" value="ACTINORHODIN TRANSPORTER-RELATED"/>
    <property type="match status" value="1"/>
</dbReference>
<comment type="caution">
    <text evidence="8">The sequence shown here is derived from an EMBL/GenBank/DDBJ whole genome shotgun (WGS) entry which is preliminary data.</text>
</comment>
<evidence type="ECO:0000256" key="1">
    <source>
        <dbReference type="ARBA" id="ARBA00004651"/>
    </source>
</evidence>
<feature type="transmembrane region" description="Helical" evidence="6">
    <location>
        <begin position="186"/>
        <end position="206"/>
    </location>
</feature>
<dbReference type="CDD" id="cd17321">
    <property type="entry name" value="MFS_MMR_MDR_like"/>
    <property type="match status" value="1"/>
</dbReference>
<keyword evidence="3 6" id="KW-1133">Transmembrane helix</keyword>
<name>A0A919EAF2_9ACTN</name>
<sequence length="485" mass="49247">MSTDTRTPATAVAAEPAATNRGPSWGALAVVMTGTFITVLDYFISNVAVPSIQEDLGATAAQGQMVIVGYGVAFTAGMITGGKIGDLYGRRRMFMLGLALFTLASAGCGLAPSAEALIALRIAQGASAALMVPQVLGIIGSVYTGPSRAKAFTVYGLVVGQAAVFGQVIGGVLITADVAGLDWRSIFLINVPIGAVALACAARTVPESRGAEGARLDLLGALLTTAALVLVVYALVQGREDGWPAWSWAALGSGAVLFALAVAHFARRGRQGRSPLIDLSLFRVRSFSVGLSATLAYFLAMGSFFYLLALYLQQGRGLSPLQSGLLFFALGAGFFGSSVLLSPKLGARLGQQLPTVGTLTLAVGYGLVGLTVAVSGLSASVLWLVPSLVVAGAGMGMTTGPLTNVVLSGVDPEHAASASGALNTAQEGGAAIGVSVAGTVFFPVLGAAARPADYPHAFDVALIPLAVFCVTAAALMQLLRRRAAA</sequence>
<evidence type="ECO:0000256" key="6">
    <source>
        <dbReference type="SAM" id="Phobius"/>
    </source>
</evidence>